<protein>
    <submittedName>
        <fullName evidence="1">Carboxypeptidase-like regulatory domain-containing protein</fullName>
    </submittedName>
</protein>
<evidence type="ECO:0000313" key="2">
    <source>
        <dbReference type="Proteomes" id="UP000664795"/>
    </source>
</evidence>
<name>A0A939K093_9BACT</name>
<proteinExistence type="predicted"/>
<dbReference type="GO" id="GO:0004180">
    <property type="term" value="F:carboxypeptidase activity"/>
    <property type="evidence" value="ECO:0007669"/>
    <property type="project" value="UniProtKB-KW"/>
</dbReference>
<gene>
    <name evidence="1" type="ORF">J2I48_23295</name>
</gene>
<comment type="caution">
    <text evidence="1">The sequence shown here is derived from an EMBL/GenBank/DDBJ whole genome shotgun (WGS) entry which is preliminary data.</text>
</comment>
<dbReference type="Proteomes" id="UP000664795">
    <property type="component" value="Unassembled WGS sequence"/>
</dbReference>
<dbReference type="Gene3D" id="2.60.40.1120">
    <property type="entry name" value="Carboxypeptidase-like, regulatory domain"/>
    <property type="match status" value="1"/>
</dbReference>
<dbReference type="InterPro" id="IPR008969">
    <property type="entry name" value="CarboxyPept-like_regulatory"/>
</dbReference>
<keyword evidence="1" id="KW-0121">Carboxypeptidase</keyword>
<dbReference type="Pfam" id="PF13715">
    <property type="entry name" value="CarbopepD_reg_2"/>
    <property type="match status" value="1"/>
</dbReference>
<sequence>MLKLAIPTPCTQAWDEMQPEAGGRHCASCRKVVQDFSQFTDAEVVAWFAQHEGPVCGRLRDGQLQTSLYDNQSVAATDGSHWLRWAVALVMGWQTAKAQQGPPTQDLTPPPLPVQVATTAKKVAAPVRTPDRGYTLYSIAGKVVDDQNHPLPGINVILKELNRGTVTDTSGAFTLTIYKADEGKPIRLFFTQIGLASQEMTVTPENRSALVVKMKEEIVAFMGEVVVTSYSRPPSPIRKVQHSLKRLFIRDK</sequence>
<reference evidence="1 2" key="1">
    <citation type="submission" date="2021-03" db="EMBL/GenBank/DDBJ databases">
        <title>Fibrella sp. HMF5036 genome sequencing and assembly.</title>
        <authorList>
            <person name="Kang H."/>
            <person name="Kim H."/>
            <person name="Bae S."/>
            <person name="Joh K."/>
        </authorList>
    </citation>
    <scope>NUCLEOTIDE SEQUENCE [LARGE SCALE GENOMIC DNA]</scope>
    <source>
        <strain evidence="1 2">HMF5036</strain>
    </source>
</reference>
<dbReference type="RefSeq" id="WP_207337919.1">
    <property type="nucleotide sequence ID" value="NZ_JAFMYU010000024.1"/>
</dbReference>
<organism evidence="1 2">
    <name type="scientific">Fibrella aquatilis</name>
    <dbReference type="NCBI Taxonomy" id="2817059"/>
    <lineage>
        <taxon>Bacteria</taxon>
        <taxon>Pseudomonadati</taxon>
        <taxon>Bacteroidota</taxon>
        <taxon>Cytophagia</taxon>
        <taxon>Cytophagales</taxon>
        <taxon>Spirosomataceae</taxon>
        <taxon>Fibrella</taxon>
    </lineage>
</organism>
<keyword evidence="2" id="KW-1185">Reference proteome</keyword>
<keyword evidence="1" id="KW-0378">Hydrolase</keyword>
<dbReference type="EMBL" id="JAFMYU010000024">
    <property type="protein sequence ID" value="MBO0933954.1"/>
    <property type="molecule type" value="Genomic_DNA"/>
</dbReference>
<dbReference type="SUPFAM" id="SSF49464">
    <property type="entry name" value="Carboxypeptidase regulatory domain-like"/>
    <property type="match status" value="1"/>
</dbReference>
<evidence type="ECO:0000313" key="1">
    <source>
        <dbReference type="EMBL" id="MBO0933954.1"/>
    </source>
</evidence>
<accession>A0A939K093</accession>
<dbReference type="AlphaFoldDB" id="A0A939K093"/>
<keyword evidence="1" id="KW-0645">Protease</keyword>